<dbReference type="SUPFAM" id="SSF53850">
    <property type="entry name" value="Periplasmic binding protein-like II"/>
    <property type="match status" value="1"/>
</dbReference>
<accession>A0A9W6GPL6</accession>
<dbReference type="PROSITE" id="PS51257">
    <property type="entry name" value="PROKAR_LIPOPROTEIN"/>
    <property type="match status" value="1"/>
</dbReference>
<dbReference type="GO" id="GO:0042597">
    <property type="term" value="C:periplasmic space"/>
    <property type="evidence" value="ECO:0007669"/>
    <property type="project" value="UniProtKB-ARBA"/>
</dbReference>
<comment type="caution">
    <text evidence="6">The sequence shown here is derived from an EMBL/GenBank/DDBJ whole genome shotgun (WGS) entry which is preliminary data.</text>
</comment>
<keyword evidence="7" id="KW-1185">Reference proteome</keyword>
<dbReference type="InterPro" id="IPR039424">
    <property type="entry name" value="SBP_5"/>
</dbReference>
<dbReference type="GO" id="GO:0015833">
    <property type="term" value="P:peptide transport"/>
    <property type="evidence" value="ECO:0007669"/>
    <property type="project" value="TreeGrafter"/>
</dbReference>
<dbReference type="Gene3D" id="3.90.76.10">
    <property type="entry name" value="Dipeptide-binding Protein, Domain 1"/>
    <property type="match status" value="1"/>
</dbReference>
<dbReference type="AlphaFoldDB" id="A0A9W6GPL6"/>
<organism evidence="6 7">
    <name type="scientific">Propionigenium maris DSM 9537</name>
    <dbReference type="NCBI Taxonomy" id="1123000"/>
    <lineage>
        <taxon>Bacteria</taxon>
        <taxon>Fusobacteriati</taxon>
        <taxon>Fusobacteriota</taxon>
        <taxon>Fusobacteriia</taxon>
        <taxon>Fusobacteriales</taxon>
        <taxon>Fusobacteriaceae</taxon>
        <taxon>Propionigenium</taxon>
    </lineage>
</organism>
<proteinExistence type="inferred from homology"/>
<dbReference type="RefSeq" id="WP_281837281.1">
    <property type="nucleotide sequence ID" value="NZ_BSDY01000021.1"/>
</dbReference>
<sequence length="548" mass="62609">MEKRVFYILILLVLLLTACGRKEYNSDSGKEAEQELNVFISGEPSSIDPSRGNDVYSSTLLNQIMEGLTKVEEDGSGEKIVGAGAERWEVSEDGLLWRFYLRENMWEDGVAVTADQYVYGILRTLDPNTAAPLSYVLTPFIVGADEFNKGKGAATEVGIKAVDDKTLEFHLKAPCPYFLELTYSRLMYPQRRDLVERFGERFGSGADTFIGNGAFKLIDWIHNNKIVLEKNQNYWDNVRVSLKKINMNIVMDENARMNMLLNRSVDMASVSKPEWIEKFSSMGKWRRVEKPAAGINYMFFNGSDPVFKNKNIRRAFSSVIRRDEMAQVIFNGLFEEAKGYVPPGIYLGEREYRSLAEDYVDLLVEDVEDPRETLIEGLRELGLSEDPGKFKVTYLNASTGNWARTYTEYIQQMFKQELGIEVEAEYTEWPVFQKRTDSLEYQFAGMSMNPAYNDPNDFLEGFKSEGGYIPIGWENSRYDSLIDRAAVSNDSEERLEILKEAEKLLVYDEVMVAPTVSRNTNIFINKNLKGVMLPTFGGTLYKYVEVVE</sequence>
<dbReference type="GO" id="GO:1904680">
    <property type="term" value="F:peptide transmembrane transporter activity"/>
    <property type="evidence" value="ECO:0007669"/>
    <property type="project" value="TreeGrafter"/>
</dbReference>
<evidence type="ECO:0000313" key="6">
    <source>
        <dbReference type="EMBL" id="GLI57606.1"/>
    </source>
</evidence>
<evidence type="ECO:0000259" key="5">
    <source>
        <dbReference type="Pfam" id="PF00496"/>
    </source>
</evidence>
<reference evidence="6" key="1">
    <citation type="submission" date="2022-12" db="EMBL/GenBank/DDBJ databases">
        <title>Reference genome sequencing for broad-spectrum identification of bacterial and archaeal isolates by mass spectrometry.</title>
        <authorList>
            <person name="Sekiguchi Y."/>
            <person name="Tourlousse D.M."/>
        </authorList>
    </citation>
    <scope>NUCLEOTIDE SEQUENCE</scope>
    <source>
        <strain evidence="6">10succ1</strain>
    </source>
</reference>
<evidence type="ECO:0000256" key="2">
    <source>
        <dbReference type="ARBA" id="ARBA00005695"/>
    </source>
</evidence>
<protein>
    <submittedName>
        <fullName evidence="6">Peptide ABC transporter substrate-binding protein</fullName>
    </submittedName>
</protein>
<dbReference type="GO" id="GO:0030313">
    <property type="term" value="C:cell envelope"/>
    <property type="evidence" value="ECO:0007669"/>
    <property type="project" value="UniProtKB-SubCell"/>
</dbReference>
<evidence type="ECO:0000256" key="4">
    <source>
        <dbReference type="ARBA" id="ARBA00022729"/>
    </source>
</evidence>
<feature type="domain" description="Solute-binding protein family 5" evidence="5">
    <location>
        <begin position="79"/>
        <end position="467"/>
    </location>
</feature>
<dbReference type="Proteomes" id="UP001144471">
    <property type="component" value="Unassembled WGS sequence"/>
</dbReference>
<keyword evidence="3" id="KW-0813">Transport</keyword>
<dbReference type="Gene3D" id="3.10.105.10">
    <property type="entry name" value="Dipeptide-binding Protein, Domain 3"/>
    <property type="match status" value="1"/>
</dbReference>
<dbReference type="InterPro" id="IPR030678">
    <property type="entry name" value="Peptide/Ni-bd"/>
</dbReference>
<evidence type="ECO:0000256" key="1">
    <source>
        <dbReference type="ARBA" id="ARBA00004196"/>
    </source>
</evidence>
<dbReference type="InterPro" id="IPR000914">
    <property type="entry name" value="SBP_5_dom"/>
</dbReference>
<evidence type="ECO:0000313" key="7">
    <source>
        <dbReference type="Proteomes" id="UP001144471"/>
    </source>
</evidence>
<gene>
    <name evidence="6" type="primary">oppA</name>
    <name evidence="6" type="ORF">PM10SUCC1_31200</name>
</gene>
<dbReference type="PANTHER" id="PTHR30290">
    <property type="entry name" value="PERIPLASMIC BINDING COMPONENT OF ABC TRANSPORTER"/>
    <property type="match status" value="1"/>
</dbReference>
<comment type="subcellular location">
    <subcellularLocation>
        <location evidence="1">Cell envelope</location>
    </subcellularLocation>
</comment>
<comment type="similarity">
    <text evidence="2">Belongs to the bacterial solute-binding protein 5 family.</text>
</comment>
<keyword evidence="4" id="KW-0732">Signal</keyword>
<dbReference type="CDD" id="cd08504">
    <property type="entry name" value="PBP2_OppA"/>
    <property type="match status" value="1"/>
</dbReference>
<dbReference type="PANTHER" id="PTHR30290:SF10">
    <property type="entry name" value="PERIPLASMIC OLIGOPEPTIDE-BINDING PROTEIN-RELATED"/>
    <property type="match status" value="1"/>
</dbReference>
<name>A0A9W6GPL6_9FUSO</name>
<dbReference type="PIRSF" id="PIRSF002741">
    <property type="entry name" value="MppA"/>
    <property type="match status" value="1"/>
</dbReference>
<dbReference type="Pfam" id="PF00496">
    <property type="entry name" value="SBP_bac_5"/>
    <property type="match status" value="1"/>
</dbReference>
<dbReference type="GO" id="GO:0043190">
    <property type="term" value="C:ATP-binding cassette (ABC) transporter complex"/>
    <property type="evidence" value="ECO:0007669"/>
    <property type="project" value="InterPro"/>
</dbReference>
<dbReference type="FunFam" id="3.90.76.10:FF:000001">
    <property type="entry name" value="Oligopeptide ABC transporter substrate-binding protein"/>
    <property type="match status" value="1"/>
</dbReference>
<dbReference type="EMBL" id="BSDY01000021">
    <property type="protein sequence ID" value="GLI57606.1"/>
    <property type="molecule type" value="Genomic_DNA"/>
</dbReference>
<evidence type="ECO:0000256" key="3">
    <source>
        <dbReference type="ARBA" id="ARBA00022448"/>
    </source>
</evidence>
<dbReference type="Gene3D" id="3.40.190.10">
    <property type="entry name" value="Periplasmic binding protein-like II"/>
    <property type="match status" value="1"/>
</dbReference>